<proteinExistence type="predicted"/>
<evidence type="ECO:0000313" key="3">
    <source>
        <dbReference type="EMBL" id="MBB3189283.1"/>
    </source>
</evidence>
<keyword evidence="2" id="KW-0812">Transmembrane</keyword>
<comment type="caution">
    <text evidence="3">The sequence shown here is derived from an EMBL/GenBank/DDBJ whole genome shotgun (WGS) entry which is preliminary data.</text>
</comment>
<organism evidence="3 4">
    <name type="scientific">Halomonas cerina</name>
    <dbReference type="NCBI Taxonomy" id="447424"/>
    <lineage>
        <taxon>Bacteria</taxon>
        <taxon>Pseudomonadati</taxon>
        <taxon>Pseudomonadota</taxon>
        <taxon>Gammaproteobacteria</taxon>
        <taxon>Oceanospirillales</taxon>
        <taxon>Halomonadaceae</taxon>
        <taxon>Halomonas</taxon>
    </lineage>
</organism>
<feature type="transmembrane region" description="Helical" evidence="2">
    <location>
        <begin position="86"/>
        <end position="110"/>
    </location>
</feature>
<feature type="compositionally biased region" description="Basic and acidic residues" evidence="1">
    <location>
        <begin position="131"/>
        <end position="143"/>
    </location>
</feature>
<evidence type="ECO:0000256" key="2">
    <source>
        <dbReference type="SAM" id="Phobius"/>
    </source>
</evidence>
<feature type="transmembrane region" description="Helical" evidence="2">
    <location>
        <begin position="35"/>
        <end position="52"/>
    </location>
</feature>
<evidence type="ECO:0000256" key="1">
    <source>
        <dbReference type="SAM" id="MobiDB-lite"/>
    </source>
</evidence>
<evidence type="ECO:0000313" key="4">
    <source>
        <dbReference type="Proteomes" id="UP000547614"/>
    </source>
</evidence>
<reference evidence="3 4" key="1">
    <citation type="submission" date="2020-08" db="EMBL/GenBank/DDBJ databases">
        <title>Genomic Encyclopedia of Type Strains, Phase III (KMG-III): the genomes of soil and plant-associated and newly described type strains.</title>
        <authorList>
            <person name="Whitman W."/>
        </authorList>
    </citation>
    <scope>NUCLEOTIDE SEQUENCE [LARGE SCALE GENOMIC DNA]</scope>
    <source>
        <strain evidence="3 4">CECT 7282</strain>
    </source>
</reference>
<keyword evidence="2" id="KW-0472">Membrane</keyword>
<dbReference type="EMBL" id="JACHXP010000002">
    <property type="protein sequence ID" value="MBB3189283.1"/>
    <property type="molecule type" value="Genomic_DNA"/>
</dbReference>
<dbReference type="Proteomes" id="UP000547614">
    <property type="component" value="Unassembled WGS sequence"/>
</dbReference>
<gene>
    <name evidence="3" type="ORF">FHR94_000505</name>
</gene>
<feature type="region of interest" description="Disordered" evidence="1">
    <location>
        <begin position="115"/>
        <end position="143"/>
    </location>
</feature>
<keyword evidence="2" id="KW-1133">Transmembrane helix</keyword>
<name>A0A839V0J1_9GAMM</name>
<protein>
    <submittedName>
        <fullName evidence="3">Uncharacterized protein</fullName>
    </submittedName>
</protein>
<accession>A0A839V0J1</accession>
<sequence>MLISDSMSLLWLVYAVLSLVVLLTGYLGLAFLPRLPRLVVTWAVAGVMWVPASFRLPLLEEGEFYTGLAPAVVVAAITFLENDAAAMLPATLLVAAGALVGALLGGLLGWQRQRRAEGKTPHRPRGATPSQKDEARRREPVIG</sequence>
<feature type="transmembrane region" description="Helical" evidence="2">
    <location>
        <begin position="9"/>
        <end position="29"/>
    </location>
</feature>
<keyword evidence="4" id="KW-1185">Reference proteome</keyword>
<dbReference type="AlphaFoldDB" id="A0A839V0J1"/>
<dbReference type="RefSeq" id="WP_183324038.1">
    <property type="nucleotide sequence ID" value="NZ_JACHXP010000002.1"/>
</dbReference>